<dbReference type="Pfam" id="PF07238">
    <property type="entry name" value="PilZ"/>
    <property type="match status" value="1"/>
</dbReference>
<dbReference type="GO" id="GO:0035438">
    <property type="term" value="F:cyclic-di-GMP binding"/>
    <property type="evidence" value="ECO:0007669"/>
    <property type="project" value="InterPro"/>
</dbReference>
<reference evidence="2 3" key="1">
    <citation type="submission" date="2019-10" db="EMBL/GenBank/DDBJ databases">
        <title>Alcanivorax sp.PA15-N-34 draft genome sequence.</title>
        <authorList>
            <person name="Liao X."/>
            <person name="Shao Z."/>
        </authorList>
    </citation>
    <scope>NUCLEOTIDE SEQUENCE [LARGE SCALE GENOMIC DNA]</scope>
    <source>
        <strain evidence="2 3">PA15-N-34</strain>
    </source>
</reference>
<dbReference type="EMBL" id="WIRE01000001">
    <property type="protein sequence ID" value="MQX53437.1"/>
    <property type="molecule type" value="Genomic_DNA"/>
</dbReference>
<name>A0A6N7LSR8_9GAMM</name>
<proteinExistence type="predicted"/>
<gene>
    <name evidence="2" type="ORF">GFN93_09265</name>
</gene>
<accession>A0A6N7LSR8</accession>
<feature type="domain" description="PilZ" evidence="1">
    <location>
        <begin position="7"/>
        <end position="100"/>
    </location>
</feature>
<comment type="caution">
    <text evidence="2">The sequence shown here is derived from an EMBL/GenBank/DDBJ whole genome shotgun (WGS) entry which is preliminary data.</text>
</comment>
<sequence>MATAMENRRYPRIHREENLSLTLLPARSSSVSLEDRLYLTTHDVSLAGISVELPTPIRPNTDVELWVALLEEHGTYHLYGTVAWCAAPDGHLLAGIALDLERADGRLWAAHFDNGGMFSA</sequence>
<dbReference type="InterPro" id="IPR009875">
    <property type="entry name" value="PilZ_domain"/>
</dbReference>
<keyword evidence="3" id="KW-1185">Reference proteome</keyword>
<organism evidence="2 3">
    <name type="scientific">Alcanivorax sediminis</name>
    <dbReference type="NCBI Taxonomy" id="2663008"/>
    <lineage>
        <taxon>Bacteria</taxon>
        <taxon>Pseudomonadati</taxon>
        <taxon>Pseudomonadota</taxon>
        <taxon>Gammaproteobacteria</taxon>
        <taxon>Oceanospirillales</taxon>
        <taxon>Alcanivoracaceae</taxon>
        <taxon>Alcanivorax</taxon>
    </lineage>
</organism>
<evidence type="ECO:0000313" key="3">
    <source>
        <dbReference type="Proteomes" id="UP000469421"/>
    </source>
</evidence>
<dbReference type="Gene3D" id="2.40.10.220">
    <property type="entry name" value="predicted glycosyltransferase like domains"/>
    <property type="match status" value="1"/>
</dbReference>
<evidence type="ECO:0000259" key="1">
    <source>
        <dbReference type="Pfam" id="PF07238"/>
    </source>
</evidence>
<dbReference type="SUPFAM" id="SSF141371">
    <property type="entry name" value="PilZ domain-like"/>
    <property type="match status" value="1"/>
</dbReference>
<evidence type="ECO:0000313" key="2">
    <source>
        <dbReference type="EMBL" id="MQX53437.1"/>
    </source>
</evidence>
<dbReference type="Proteomes" id="UP000469421">
    <property type="component" value="Unassembled WGS sequence"/>
</dbReference>
<dbReference type="RefSeq" id="WP_153500774.1">
    <property type="nucleotide sequence ID" value="NZ_WIRE01000001.1"/>
</dbReference>
<protein>
    <submittedName>
        <fullName evidence="2">PilZ domain-containing protein</fullName>
    </submittedName>
</protein>
<dbReference type="AlphaFoldDB" id="A0A6N7LSR8"/>